<feature type="domain" description="FAD-binding FR-type" evidence="4">
    <location>
        <begin position="12"/>
        <end position="113"/>
    </location>
</feature>
<protein>
    <submittedName>
        <fullName evidence="5">FAD-binding oxidoreductase</fullName>
    </submittedName>
</protein>
<keyword evidence="6" id="KW-1185">Reference proteome</keyword>
<dbReference type="PRINTS" id="PR00410">
    <property type="entry name" value="PHEHYDRXLASE"/>
</dbReference>
<keyword evidence="2" id="KW-0479">Metal-binding</keyword>
<comment type="cofactor">
    <cofactor evidence="1">
        <name>FAD</name>
        <dbReference type="ChEBI" id="CHEBI:57692"/>
    </cofactor>
</comment>
<dbReference type="Pfam" id="PF00175">
    <property type="entry name" value="NAD_binding_1"/>
    <property type="match status" value="1"/>
</dbReference>
<organism evidence="5 6">
    <name type="scientific">Actinomadura fibrosa</name>
    <dbReference type="NCBI Taxonomy" id="111802"/>
    <lineage>
        <taxon>Bacteria</taxon>
        <taxon>Bacillati</taxon>
        <taxon>Actinomycetota</taxon>
        <taxon>Actinomycetes</taxon>
        <taxon>Streptosporangiales</taxon>
        <taxon>Thermomonosporaceae</taxon>
        <taxon>Actinomadura</taxon>
    </lineage>
</organism>
<dbReference type="Gene3D" id="3.40.50.80">
    <property type="entry name" value="Nucleotide-binding domain of ferredoxin-NADP reductase (FNR) module"/>
    <property type="match status" value="1"/>
</dbReference>
<dbReference type="InterPro" id="IPR017927">
    <property type="entry name" value="FAD-bd_FR_type"/>
</dbReference>
<evidence type="ECO:0000256" key="1">
    <source>
        <dbReference type="ARBA" id="ARBA00001974"/>
    </source>
</evidence>
<dbReference type="PANTHER" id="PTHR47354:SF5">
    <property type="entry name" value="PROTEIN RFBI"/>
    <property type="match status" value="1"/>
</dbReference>
<comment type="caution">
    <text evidence="5">The sequence shown here is derived from an EMBL/GenBank/DDBJ whole genome shotgun (WGS) entry which is preliminary data.</text>
</comment>
<evidence type="ECO:0000256" key="2">
    <source>
        <dbReference type="ARBA" id="ARBA00022714"/>
    </source>
</evidence>
<dbReference type="InterPro" id="IPR001433">
    <property type="entry name" value="OxRdtase_FAD/NAD-bd"/>
</dbReference>
<dbReference type="Gene3D" id="2.40.30.10">
    <property type="entry name" value="Translation factors"/>
    <property type="match status" value="1"/>
</dbReference>
<dbReference type="EMBL" id="JBHTGP010000015">
    <property type="protein sequence ID" value="MFD0688895.1"/>
    <property type="molecule type" value="Genomic_DNA"/>
</dbReference>
<dbReference type="Pfam" id="PF00970">
    <property type="entry name" value="FAD_binding_6"/>
    <property type="match status" value="1"/>
</dbReference>
<evidence type="ECO:0000259" key="4">
    <source>
        <dbReference type="PROSITE" id="PS51384"/>
    </source>
</evidence>
<keyword evidence="2" id="KW-0408">Iron</keyword>
<reference evidence="6" key="1">
    <citation type="journal article" date="2019" name="Int. J. Syst. Evol. Microbiol.">
        <title>The Global Catalogue of Microorganisms (GCM) 10K type strain sequencing project: providing services to taxonomists for standard genome sequencing and annotation.</title>
        <authorList>
            <consortium name="The Broad Institute Genomics Platform"/>
            <consortium name="The Broad Institute Genome Sequencing Center for Infectious Disease"/>
            <person name="Wu L."/>
            <person name="Ma J."/>
        </authorList>
    </citation>
    <scope>NUCLEOTIDE SEQUENCE [LARGE SCALE GENOMIC DNA]</scope>
    <source>
        <strain evidence="6">JCM 9371</strain>
    </source>
</reference>
<evidence type="ECO:0000313" key="5">
    <source>
        <dbReference type="EMBL" id="MFD0688895.1"/>
    </source>
</evidence>
<dbReference type="InterPro" id="IPR039261">
    <property type="entry name" value="FNR_nucleotide-bd"/>
</dbReference>
<dbReference type="PROSITE" id="PS51384">
    <property type="entry name" value="FAD_FR"/>
    <property type="match status" value="1"/>
</dbReference>
<dbReference type="InterPro" id="IPR017938">
    <property type="entry name" value="Riboflavin_synthase-like_b-brl"/>
</dbReference>
<dbReference type="SUPFAM" id="SSF52343">
    <property type="entry name" value="Ferredoxin reductase-like, C-terminal NADP-linked domain"/>
    <property type="match status" value="1"/>
</dbReference>
<name>A0ABW2XT14_9ACTN</name>
<keyword evidence="2" id="KW-0001">2Fe-2S</keyword>
<sequence length="249" mass="26230">MGVRAGGRTNPPTWQPAELVADRWENQATRTLILDVPGWPGHQPGQHVDVRLTADDGYQAVRSYSLAAPADGDRVELTVQRVPDGEVSPYLADGLPVGARIEVLGPIGGYFVWRPDETGSTLLVAGGVGVVPLMAMARAWRGAPAEPLRMIYSLRSPDLLCYGDELAALPSAGAGVLLAYTREAPASEARRPARLTSAEIAGHGFAAEEAPRCYVCGPTGFVEAAASALIDLGHAPARIRTERFGPTGG</sequence>
<dbReference type="Proteomes" id="UP001597063">
    <property type="component" value="Unassembled WGS sequence"/>
</dbReference>
<dbReference type="PANTHER" id="PTHR47354">
    <property type="entry name" value="NADH OXIDOREDUCTASE HCR"/>
    <property type="match status" value="1"/>
</dbReference>
<accession>A0ABW2XT14</accession>
<keyword evidence="3" id="KW-0411">Iron-sulfur</keyword>
<dbReference type="RefSeq" id="WP_131763472.1">
    <property type="nucleotide sequence ID" value="NZ_CAACUY010000342.1"/>
</dbReference>
<gene>
    <name evidence="5" type="ORF">ACFQZM_30700</name>
</gene>
<evidence type="ECO:0000256" key="3">
    <source>
        <dbReference type="ARBA" id="ARBA00023014"/>
    </source>
</evidence>
<proteinExistence type="predicted"/>
<dbReference type="InterPro" id="IPR050415">
    <property type="entry name" value="MRET"/>
</dbReference>
<evidence type="ECO:0000313" key="6">
    <source>
        <dbReference type="Proteomes" id="UP001597063"/>
    </source>
</evidence>
<dbReference type="InterPro" id="IPR008333">
    <property type="entry name" value="Cbr1-like_FAD-bd_dom"/>
</dbReference>
<dbReference type="SUPFAM" id="SSF63380">
    <property type="entry name" value="Riboflavin synthase domain-like"/>
    <property type="match status" value="1"/>
</dbReference>